<evidence type="ECO:0000313" key="2">
    <source>
        <dbReference type="EMBL" id="UTT63280.1"/>
    </source>
</evidence>
<gene>
    <name evidence="2" type="ORF">NNL39_04025</name>
</gene>
<dbReference type="InterPro" id="IPR032466">
    <property type="entry name" value="Metal_Hydrolase"/>
</dbReference>
<dbReference type="SUPFAM" id="SSF51338">
    <property type="entry name" value="Composite domain of metallo-dependent hydrolases"/>
    <property type="match status" value="1"/>
</dbReference>
<dbReference type="PANTHER" id="PTHR22642">
    <property type="entry name" value="IMIDAZOLONEPROPIONASE"/>
    <property type="match status" value="1"/>
</dbReference>
<sequence length="591" mass="64807">MCLACDWAEYVKKQDAREAWITRRPSSDDPARLDGRPDALARASGEHIVFRNGVVYTAVAGASIESAVVIDHGEIIYVGDDEGASAFEDSSARVVDLDGRMLLPGFVEAHIHPIVGSTITRGVDLQFDTLDETLAALRSYKDEIGAVDIVRGFGWRYTAFPPTGPVKADLDAIWPDTPVVLFAIDGHSAWANSRALELAGVTRDAPDPNPGFSFFQRDESGEPTGWLVEVAAIFSVLMPIAPYTGEYIVDALADWMPKASAAGITSLFDAGIILIPEEEGFEIYSDFERRGALPFRLVGSFYHFDPAVDPVPIITGLRDRFATELVSARVLKINIDGGDAQRTAAMLEPYSDDPSTSGDTILPIDVLNETVLRADLEGLDLHFHSFGDRGIRVTLDALEKAISANPPRDRRHTMAHLVVVNDADLPRFAELGVIGQFTSQWAVPDAFWNGVTRERWGDERANSTYRFGTHLRTGARLTLGTDWPAASHYSTYEPLKAIQIAVTRQELGREDSTEPLTPADERITLDEALRANTIDAAFQLRLDDTVGTIEVGKRADLIVLDKNLFDLPPAQISSARVVLTLMDGVIRHQEL</sequence>
<evidence type="ECO:0000259" key="1">
    <source>
        <dbReference type="Pfam" id="PF07969"/>
    </source>
</evidence>
<dbReference type="Proteomes" id="UP001060039">
    <property type="component" value="Chromosome"/>
</dbReference>
<organism evidence="2 3">
    <name type="scientific">Microcella humidisoli</name>
    <dbReference type="NCBI Taxonomy" id="2963406"/>
    <lineage>
        <taxon>Bacteria</taxon>
        <taxon>Bacillati</taxon>
        <taxon>Actinomycetota</taxon>
        <taxon>Actinomycetes</taxon>
        <taxon>Micrococcales</taxon>
        <taxon>Microbacteriaceae</taxon>
        <taxon>Microcella</taxon>
    </lineage>
</organism>
<reference evidence="2" key="1">
    <citation type="submission" date="2022-07" db="EMBL/GenBank/DDBJ databases">
        <title>Taxonomic analysis of Microcella humidisoli nov. sp., isolated from riverside soil.</title>
        <authorList>
            <person name="Molina K.M."/>
            <person name="Kim S.B."/>
        </authorList>
    </citation>
    <scope>NUCLEOTIDE SEQUENCE</scope>
    <source>
        <strain evidence="2">MMS21-STM10</strain>
    </source>
</reference>
<dbReference type="CDD" id="cd01300">
    <property type="entry name" value="YtcJ_like"/>
    <property type="match status" value="1"/>
</dbReference>
<dbReference type="SUPFAM" id="SSF51556">
    <property type="entry name" value="Metallo-dependent hydrolases"/>
    <property type="match status" value="1"/>
</dbReference>
<evidence type="ECO:0000313" key="3">
    <source>
        <dbReference type="Proteomes" id="UP001060039"/>
    </source>
</evidence>
<proteinExistence type="predicted"/>
<keyword evidence="3" id="KW-1185">Reference proteome</keyword>
<accession>A0ABY5FY86</accession>
<dbReference type="Pfam" id="PF07969">
    <property type="entry name" value="Amidohydro_3"/>
    <property type="match status" value="1"/>
</dbReference>
<dbReference type="RefSeq" id="WP_255160412.1">
    <property type="nucleotide sequence ID" value="NZ_CP101497.1"/>
</dbReference>
<dbReference type="Gene3D" id="3.20.20.140">
    <property type="entry name" value="Metal-dependent hydrolases"/>
    <property type="match status" value="1"/>
</dbReference>
<protein>
    <submittedName>
        <fullName evidence="2">Amidohydrolase</fullName>
    </submittedName>
</protein>
<dbReference type="Gene3D" id="3.10.310.70">
    <property type="match status" value="1"/>
</dbReference>
<dbReference type="PANTHER" id="PTHR22642:SF2">
    <property type="entry name" value="PROTEIN LONG AFTER FAR-RED 3"/>
    <property type="match status" value="1"/>
</dbReference>
<dbReference type="Gene3D" id="2.30.40.10">
    <property type="entry name" value="Urease, subunit C, domain 1"/>
    <property type="match status" value="1"/>
</dbReference>
<dbReference type="EMBL" id="CP101497">
    <property type="protein sequence ID" value="UTT63280.1"/>
    <property type="molecule type" value="Genomic_DNA"/>
</dbReference>
<name>A0ABY5FY86_9MICO</name>
<dbReference type="InterPro" id="IPR011059">
    <property type="entry name" value="Metal-dep_hydrolase_composite"/>
</dbReference>
<dbReference type="InterPro" id="IPR033932">
    <property type="entry name" value="YtcJ-like"/>
</dbReference>
<dbReference type="InterPro" id="IPR013108">
    <property type="entry name" value="Amidohydro_3"/>
</dbReference>
<feature type="domain" description="Amidohydrolase 3" evidence="1">
    <location>
        <begin position="93"/>
        <end position="586"/>
    </location>
</feature>